<feature type="compositionally biased region" description="Low complexity" evidence="1">
    <location>
        <begin position="277"/>
        <end position="300"/>
    </location>
</feature>
<sequence>MEGVVRVYVVGYEGRGVEGGSRLPSPPLSGGGEVGVSESLGWKRGVEWDSGSGDEDEDREEESMNGMDRERVERGEDGTTWSDGDVDTGSNSSGTATETERQPHSETETETELDTLSHSASTQSHSESQSHGANTNHSAPMHAQSISPNAHSLFSVVPASHASILNSLFANNISPRTSLLSFPFSLNSHLSLNSQQNSLVAASPARDPSSLSTNPPSLSMNHPSVPTPAPTPSPSPSPIAIPSASTSPSSSSSPKSSSPTNPPLHHPSPTRHHHRSSPSARAHTPTSPSSPLPISTLHLPLDSDDDSITWTPEVARPGSVSLAEQYSGGGSTTNQGAGLVGTLLTSSGEVRVNQRPLAHGSEPLSLPSPDLRANVSNIPAFTGPISISTSHTSAHPSSSLSHPPVSSLSPLSPSPLLHFNHPLPSDPSPPRSLSSRQAIGVLWRDDEATREMFGPDIPRNRERSPGGGHAGPRLKRYSGSGGDHVGLGGGLGLNGGLAMNGVAGGLHIPSITMGPGPPIGTSGPTNRTLPPATPVASLMDASAPLIASPSLGMRRVQSAALLPSPGGDQSRLSALSRPLAALVPSPPSAVAERPGGRGGFRVEVDDARHPTSPRPSSPTSLPSSSPPSSSPSLDLGLSSVPTLSSAPSSLADLASTPLPGFAPPLQHRSSAPPVLFPLGTHSPVPAGLGLRRAPSTPGSPRFTPPVLPPPGQATPVRGRRGPRGVGMGMGYPDGSPGSGSGSASSPALGEEEGGGWSGYASSVLDVVPRTKGGKLVRPVLRSGRKVGNASHAKKSVLFENQELRKVVLFEKSDIPNTIPTNPKYTMVDPDSAPTMPVHKYDIVLRKGLEDGTGVHPGRAVNPVGNAKQSSGGGQASGASALSQGSVPTYVAPPTESSAVFAHFVHLHSLKLVDDKIVSGEVLVRNVAYEKVVGIRYSLDFWKSYTDLPCEYKTFHETIAGYDVFGFHLDLRELFFSVFERQHLSLSSTFAPSQHGASPLARSLSGSNLALITTSGSPTGVASSGGVWSYLAIKGLSKALRESVGKQQKLTMSFAVYYRAAGGEWWDNNGGPGNNYEVELIRTPTAQTLQYLANLPSNSTNNTNPGFGRATSDGPPTFSSNPGGASSVSMGTTALGLHINRPGRGTLQTTFSFPPQQTPKTYFNHVPPTISPLWINPNAVAAAVAASAGGNVSVPPPPPMPKWGSWVSDDQDISGDEMSGLDYGDEISESGFSEDSLRSHQDRVTGAVPGPQFVVFDDGDAGAGKSPRQYVYKSIFLDAGSQETDDEGGKDIDVDIAGHSGESVDHGYSVESSDVSTGASTTPRSTPENSPVRPPSGGGLVPLLSEGLHARMPTKWMSQTLSARRFSPERGLPLSMGGGDAMLSGGGGPIRIGRASSAPPPASFYDVFFPAPTSPVMGRTKRAPQLIVVDGHKITSGFSDGSPTSPEADAPANGAGSPLMQLNPPVVGFDHTLLSPHMRVGARVRTRSWDAATAKAMGHDVGVKDILGAEGASALLRRSESWEEGKEAASK</sequence>
<feature type="compositionally biased region" description="Pro residues" evidence="1">
    <location>
        <begin position="225"/>
        <end position="239"/>
    </location>
</feature>
<name>A0A139AR72_GONPJ</name>
<gene>
    <name evidence="3" type="ORF">M427DRAFT_472316</name>
</gene>
<dbReference type="InterPro" id="IPR038175">
    <property type="entry name" value="CBM21_dom_sf"/>
</dbReference>
<feature type="compositionally biased region" description="Low complexity" evidence="1">
    <location>
        <begin position="516"/>
        <end position="525"/>
    </location>
</feature>
<dbReference type="InterPro" id="IPR005036">
    <property type="entry name" value="CBM21_dom"/>
</dbReference>
<dbReference type="OrthoDB" id="1881at2759"/>
<feature type="region of interest" description="Disordered" evidence="1">
    <location>
        <begin position="852"/>
        <end position="879"/>
    </location>
</feature>
<accession>A0A139AR72</accession>
<feature type="compositionally biased region" description="Polar residues" evidence="1">
    <location>
        <begin position="132"/>
        <end position="144"/>
    </location>
</feature>
<feature type="domain" description="CBM21" evidence="2">
    <location>
        <begin position="896"/>
        <end position="1076"/>
    </location>
</feature>
<feature type="region of interest" description="Disordered" evidence="1">
    <location>
        <begin position="446"/>
        <end position="480"/>
    </location>
</feature>
<feature type="region of interest" description="Disordered" evidence="1">
    <location>
        <begin position="516"/>
        <end position="535"/>
    </location>
</feature>
<evidence type="ECO:0000313" key="3">
    <source>
        <dbReference type="EMBL" id="KXS19236.1"/>
    </source>
</evidence>
<feature type="compositionally biased region" description="Low complexity" evidence="1">
    <location>
        <begin position="114"/>
        <end position="131"/>
    </location>
</feature>
<dbReference type="Gene3D" id="2.60.40.2440">
    <property type="entry name" value="Carbohydrate binding type-21 domain"/>
    <property type="match status" value="1"/>
</dbReference>
<dbReference type="PANTHER" id="PTHR12307">
    <property type="entry name" value="PROTEIN PHOSPHATASE 1 REGULATORY SUBUNIT"/>
    <property type="match status" value="1"/>
</dbReference>
<reference evidence="3 4" key="1">
    <citation type="journal article" date="2015" name="Genome Biol. Evol.">
        <title>Phylogenomic analyses indicate that early fungi evolved digesting cell walls of algal ancestors of land plants.</title>
        <authorList>
            <person name="Chang Y."/>
            <person name="Wang S."/>
            <person name="Sekimoto S."/>
            <person name="Aerts A.L."/>
            <person name="Choi C."/>
            <person name="Clum A."/>
            <person name="LaButti K.M."/>
            <person name="Lindquist E.A."/>
            <person name="Yee Ngan C."/>
            <person name="Ohm R.A."/>
            <person name="Salamov A.A."/>
            <person name="Grigoriev I.V."/>
            <person name="Spatafora J.W."/>
            <person name="Berbee M.L."/>
        </authorList>
    </citation>
    <scope>NUCLEOTIDE SEQUENCE [LARGE SCALE GENOMIC DNA]</scope>
    <source>
        <strain evidence="3 4">JEL478</strain>
    </source>
</reference>
<feature type="region of interest" description="Disordered" evidence="1">
    <location>
        <begin position="1280"/>
        <end position="1339"/>
    </location>
</feature>
<feature type="compositionally biased region" description="Gly residues" evidence="1">
    <location>
        <begin position="723"/>
        <end position="740"/>
    </location>
</feature>
<dbReference type="GO" id="GO:0008157">
    <property type="term" value="F:protein phosphatase 1 binding"/>
    <property type="evidence" value="ECO:0007669"/>
    <property type="project" value="TreeGrafter"/>
</dbReference>
<evidence type="ECO:0000259" key="2">
    <source>
        <dbReference type="PROSITE" id="PS51159"/>
    </source>
</evidence>
<protein>
    <recommendedName>
        <fullName evidence="2">CBM21 domain-containing protein</fullName>
    </recommendedName>
</protein>
<feature type="region of interest" description="Disordered" evidence="1">
    <location>
        <begin position="199"/>
        <end position="312"/>
    </location>
</feature>
<feature type="compositionally biased region" description="Low complexity" evidence="1">
    <location>
        <begin position="240"/>
        <end position="259"/>
    </location>
</feature>
<evidence type="ECO:0000256" key="1">
    <source>
        <dbReference type="SAM" id="MobiDB-lite"/>
    </source>
</evidence>
<feature type="region of interest" description="Disordered" evidence="1">
    <location>
        <begin position="1436"/>
        <end position="1458"/>
    </location>
</feature>
<feature type="compositionally biased region" description="Polar residues" evidence="1">
    <location>
        <begin position="88"/>
        <end position="97"/>
    </location>
</feature>
<feature type="compositionally biased region" description="Acidic residues" evidence="1">
    <location>
        <begin position="52"/>
        <end position="63"/>
    </location>
</feature>
<feature type="compositionally biased region" description="Basic and acidic residues" evidence="1">
    <location>
        <begin position="67"/>
        <end position="77"/>
    </location>
</feature>
<feature type="region of interest" description="Disordered" evidence="1">
    <location>
        <begin position="584"/>
        <end position="648"/>
    </location>
</feature>
<evidence type="ECO:0000313" key="4">
    <source>
        <dbReference type="Proteomes" id="UP000070544"/>
    </source>
</evidence>
<dbReference type="PANTHER" id="PTHR12307:SF36">
    <property type="entry name" value="GLYCOGEN-BINDING SUBUNIT 76A"/>
    <property type="match status" value="1"/>
</dbReference>
<feature type="compositionally biased region" description="Polar residues" evidence="1">
    <location>
        <begin position="1309"/>
        <end position="1328"/>
    </location>
</feature>
<feature type="region of interest" description="Disordered" evidence="1">
    <location>
        <begin position="11"/>
        <end position="144"/>
    </location>
</feature>
<feature type="compositionally biased region" description="Low complexity" evidence="1">
    <location>
        <begin position="630"/>
        <end position="648"/>
    </location>
</feature>
<dbReference type="EMBL" id="KQ965739">
    <property type="protein sequence ID" value="KXS19236.1"/>
    <property type="molecule type" value="Genomic_DNA"/>
</dbReference>
<feature type="region of interest" description="Disordered" evidence="1">
    <location>
        <begin position="685"/>
        <end position="754"/>
    </location>
</feature>
<feature type="compositionally biased region" description="Basic and acidic residues" evidence="1">
    <location>
        <begin position="600"/>
        <end position="609"/>
    </location>
</feature>
<feature type="compositionally biased region" description="Low complexity" evidence="1">
    <location>
        <begin position="208"/>
        <end position="219"/>
    </location>
</feature>
<feature type="compositionally biased region" description="Pro residues" evidence="1">
    <location>
        <begin position="702"/>
        <end position="712"/>
    </location>
</feature>
<keyword evidence="4" id="KW-1185">Reference proteome</keyword>
<feature type="region of interest" description="Disordered" evidence="1">
    <location>
        <begin position="389"/>
        <end position="410"/>
    </location>
</feature>
<dbReference type="Pfam" id="PF03370">
    <property type="entry name" value="CBM_21"/>
    <property type="match status" value="1"/>
</dbReference>
<organism evidence="3 4">
    <name type="scientific">Gonapodya prolifera (strain JEL478)</name>
    <name type="common">Monoblepharis prolifera</name>
    <dbReference type="NCBI Taxonomy" id="1344416"/>
    <lineage>
        <taxon>Eukaryota</taxon>
        <taxon>Fungi</taxon>
        <taxon>Fungi incertae sedis</taxon>
        <taxon>Chytridiomycota</taxon>
        <taxon>Chytridiomycota incertae sedis</taxon>
        <taxon>Monoblepharidomycetes</taxon>
        <taxon>Monoblepharidales</taxon>
        <taxon>Gonapodyaceae</taxon>
        <taxon>Gonapodya</taxon>
    </lineage>
</organism>
<dbReference type="GO" id="GO:0000164">
    <property type="term" value="C:protein phosphatase type 1 complex"/>
    <property type="evidence" value="ECO:0007669"/>
    <property type="project" value="TreeGrafter"/>
</dbReference>
<feature type="compositionally biased region" description="Basic and acidic residues" evidence="1">
    <location>
        <begin position="98"/>
        <end position="107"/>
    </location>
</feature>
<dbReference type="InterPro" id="IPR050782">
    <property type="entry name" value="PP1_regulatory_subunit_3"/>
</dbReference>
<dbReference type="Proteomes" id="UP000070544">
    <property type="component" value="Unassembled WGS sequence"/>
</dbReference>
<dbReference type="STRING" id="1344416.A0A139AR72"/>
<dbReference type="PROSITE" id="PS51159">
    <property type="entry name" value="CBM21"/>
    <property type="match status" value="1"/>
</dbReference>
<proteinExistence type="predicted"/>